<evidence type="ECO:0000313" key="2">
    <source>
        <dbReference type="Proteomes" id="UP001447857"/>
    </source>
</evidence>
<name>A0ABZ2Q9P1_9FLAO</name>
<gene>
    <name evidence="1" type="ORF">V6624_05425</name>
</gene>
<accession>A0ABZ2Q9P1</accession>
<dbReference type="Proteomes" id="UP001447857">
    <property type="component" value="Chromosome"/>
</dbReference>
<reference evidence="1 2" key="1">
    <citation type="submission" date="2024-02" db="EMBL/GenBank/DDBJ databases">
        <title>complete genome of Flavobacterium ginsenosidimutans Str. YTB16.</title>
        <authorList>
            <person name="Wang Q."/>
        </authorList>
    </citation>
    <scope>NUCLEOTIDE SEQUENCE [LARGE SCALE GENOMIC DNA]</scope>
    <source>
        <strain evidence="1 2">YTB16</strain>
    </source>
</reference>
<dbReference type="EMBL" id="CP147988">
    <property type="protein sequence ID" value="WXK51069.1"/>
    <property type="molecule type" value="Genomic_DNA"/>
</dbReference>
<organism evidence="1 2">
    <name type="scientific">Flavobacterium ginsenosidimutans</name>
    <dbReference type="NCBI Taxonomy" id="687844"/>
    <lineage>
        <taxon>Bacteria</taxon>
        <taxon>Pseudomonadati</taxon>
        <taxon>Bacteroidota</taxon>
        <taxon>Flavobacteriia</taxon>
        <taxon>Flavobacteriales</taxon>
        <taxon>Flavobacteriaceae</taxon>
        <taxon>Flavobacterium</taxon>
    </lineage>
</organism>
<dbReference type="RefSeq" id="WP_338841186.1">
    <property type="nucleotide sequence ID" value="NZ_CP147988.1"/>
</dbReference>
<evidence type="ECO:0000313" key="1">
    <source>
        <dbReference type="EMBL" id="WXK51069.1"/>
    </source>
</evidence>
<sequence>MKLSEVKKKLLAALMSLENENGYKINKGKFALIKKNIDGSAGLYFTENNWIDEIQIMPAICVDVDEINLIWKKFNDHISYTYFMNLLELKDWYELGKVDRIKFKVEEHDRFKLFNEEQDLISASEHIKNLFKTYGLRYVNDFSTVNGVDKLYNSNLPEISKLHCSGIQVQSVVGLIAAKLSGNPNYNTISDIYSSIIEKHKIEDTMNIKDIEVFFKVKEYLG</sequence>
<keyword evidence="2" id="KW-1185">Reference proteome</keyword>
<proteinExistence type="predicted"/>
<protein>
    <submittedName>
        <fullName evidence="1">Uncharacterized protein</fullName>
    </submittedName>
</protein>